<dbReference type="AlphaFoldDB" id="A0A1I6T6E5"/>
<keyword evidence="3" id="KW-1185">Reference proteome</keyword>
<feature type="signal peptide" evidence="1">
    <location>
        <begin position="1"/>
        <end position="24"/>
    </location>
</feature>
<sequence>MKKKLFLSLAASVALFTGVTNAYAATSAVDISPGQTLVDGPVSYLDGNIAISSNNRGDEDVILRVREDIWGYDRVVSEMRVSAHSYKKIYKKMTGHYYVELECASGDDCFAWGSMTDNEIRTGE</sequence>
<gene>
    <name evidence="2" type="ORF">SAMN05444972_10951</name>
</gene>
<dbReference type="RefSeq" id="WP_091837814.1">
    <property type="nucleotide sequence ID" value="NZ_FPAA01000009.1"/>
</dbReference>
<dbReference type="Proteomes" id="UP000198660">
    <property type="component" value="Unassembled WGS sequence"/>
</dbReference>
<proteinExistence type="predicted"/>
<evidence type="ECO:0000256" key="1">
    <source>
        <dbReference type="SAM" id="SignalP"/>
    </source>
</evidence>
<accession>A0A1I6T6E5</accession>
<feature type="chain" id="PRO_5009304003" evidence="1">
    <location>
        <begin position="25"/>
        <end position="124"/>
    </location>
</feature>
<organism evidence="2 3">
    <name type="scientific">Marininema halotolerans</name>
    <dbReference type="NCBI Taxonomy" id="1155944"/>
    <lineage>
        <taxon>Bacteria</taxon>
        <taxon>Bacillati</taxon>
        <taxon>Bacillota</taxon>
        <taxon>Bacilli</taxon>
        <taxon>Bacillales</taxon>
        <taxon>Thermoactinomycetaceae</taxon>
        <taxon>Marininema</taxon>
    </lineage>
</organism>
<dbReference type="OrthoDB" id="9858686at2"/>
<protein>
    <submittedName>
        <fullName evidence="2">Uncharacterized protein</fullName>
    </submittedName>
</protein>
<dbReference type="EMBL" id="FPAA01000009">
    <property type="protein sequence ID" value="SFS84804.1"/>
    <property type="molecule type" value="Genomic_DNA"/>
</dbReference>
<reference evidence="3" key="1">
    <citation type="submission" date="2016-10" db="EMBL/GenBank/DDBJ databases">
        <authorList>
            <person name="Varghese N."/>
            <person name="Submissions S."/>
        </authorList>
    </citation>
    <scope>NUCLEOTIDE SEQUENCE [LARGE SCALE GENOMIC DNA]</scope>
    <source>
        <strain evidence="3">DSM 45789</strain>
    </source>
</reference>
<evidence type="ECO:0000313" key="3">
    <source>
        <dbReference type="Proteomes" id="UP000198660"/>
    </source>
</evidence>
<evidence type="ECO:0000313" key="2">
    <source>
        <dbReference type="EMBL" id="SFS84804.1"/>
    </source>
</evidence>
<keyword evidence="1" id="KW-0732">Signal</keyword>
<name>A0A1I6T6E5_9BACL</name>